<evidence type="ECO:0000313" key="2">
    <source>
        <dbReference type="Proteomes" id="UP000186609"/>
    </source>
</evidence>
<gene>
    <name evidence="1" type="ORF">RD110_19425</name>
</gene>
<reference evidence="1 2" key="1">
    <citation type="submission" date="2017-01" db="EMBL/GenBank/DDBJ databases">
        <authorList>
            <person name="Mah S.A."/>
            <person name="Swanson W.J."/>
            <person name="Moy G.W."/>
            <person name="Vacquier V.D."/>
        </authorList>
    </citation>
    <scope>NUCLEOTIDE SEQUENCE [LARGE SCALE GENOMIC DNA]</scope>
    <source>
        <strain evidence="1 2">DCY110</strain>
    </source>
</reference>
<dbReference type="InterPro" id="IPR029045">
    <property type="entry name" value="ClpP/crotonase-like_dom_sf"/>
</dbReference>
<dbReference type="OrthoDB" id="7059145at2"/>
<proteinExistence type="predicted"/>
<dbReference type="InterPro" id="IPR023562">
    <property type="entry name" value="ClpP/TepA"/>
</dbReference>
<dbReference type="Pfam" id="PF00574">
    <property type="entry name" value="CLP_protease"/>
    <property type="match status" value="1"/>
</dbReference>
<organism evidence="1 2">
    <name type="scientific">Rhodoferax koreensis</name>
    <dbReference type="NCBI Taxonomy" id="1842727"/>
    <lineage>
        <taxon>Bacteria</taxon>
        <taxon>Pseudomonadati</taxon>
        <taxon>Pseudomonadota</taxon>
        <taxon>Betaproteobacteria</taxon>
        <taxon>Burkholderiales</taxon>
        <taxon>Comamonadaceae</taxon>
        <taxon>Rhodoferax</taxon>
    </lineage>
</organism>
<dbReference type="AlphaFoldDB" id="A0A1P8JZD1"/>
<dbReference type="Proteomes" id="UP000186609">
    <property type="component" value="Chromosome"/>
</dbReference>
<evidence type="ECO:0008006" key="3">
    <source>
        <dbReference type="Google" id="ProtNLM"/>
    </source>
</evidence>
<dbReference type="EMBL" id="CP019236">
    <property type="protein sequence ID" value="APW39113.1"/>
    <property type="molecule type" value="Genomic_DNA"/>
</dbReference>
<sequence>MQPQKTPQLPSLAPDIRLFGKVNDHMLGEFFRQQSEAHANKPMVVELSTSGGDADIGRRIAQEIKLWQSQGQREVYFLGKTFVYSAGITIMSAFPRERRFLTSDTLLLIHERKIKKTIELSGALRSCLGQLNDAIAEVESGQWLERDGFAQLVRGSQVSLEDLEKKVFTKDWYLTAAEALTQGLVGALLYDNDQDRSFLER</sequence>
<accession>A0A1P8JZD1</accession>
<dbReference type="RefSeq" id="WP_076201231.1">
    <property type="nucleotide sequence ID" value="NZ_CP019236.1"/>
</dbReference>
<dbReference type="STRING" id="1842727.RD110_19425"/>
<name>A0A1P8JZD1_9BURK</name>
<dbReference type="KEGG" id="rhy:RD110_19425"/>
<evidence type="ECO:0000313" key="1">
    <source>
        <dbReference type="EMBL" id="APW39113.1"/>
    </source>
</evidence>
<keyword evidence="2" id="KW-1185">Reference proteome</keyword>
<dbReference type="SUPFAM" id="SSF52096">
    <property type="entry name" value="ClpP/crotonase"/>
    <property type="match status" value="1"/>
</dbReference>
<dbReference type="Gene3D" id="3.90.226.10">
    <property type="entry name" value="2-enoyl-CoA Hydratase, Chain A, domain 1"/>
    <property type="match status" value="1"/>
</dbReference>
<protein>
    <recommendedName>
        <fullName evidence="3">Peptidase S14</fullName>
    </recommendedName>
</protein>